<feature type="domain" description="MobA-like NTP transferase" evidence="1">
    <location>
        <begin position="6"/>
        <end position="168"/>
    </location>
</feature>
<dbReference type="PANTHER" id="PTHR43777">
    <property type="entry name" value="MOLYBDENUM COFACTOR CYTIDYLYLTRANSFERASE"/>
    <property type="match status" value="1"/>
</dbReference>
<dbReference type="Gene3D" id="3.90.550.10">
    <property type="entry name" value="Spore Coat Polysaccharide Biosynthesis Protein SpsA, Chain A"/>
    <property type="match status" value="1"/>
</dbReference>
<evidence type="ECO:0000313" key="3">
    <source>
        <dbReference type="Proteomes" id="UP001610104"/>
    </source>
</evidence>
<name>A0ABW7MUP7_9FLAO</name>
<keyword evidence="3" id="KW-1185">Reference proteome</keyword>
<dbReference type="InterPro" id="IPR025877">
    <property type="entry name" value="MobA-like_NTP_Trfase"/>
</dbReference>
<gene>
    <name evidence="2" type="ORF">V8G56_15260</name>
</gene>
<dbReference type="Pfam" id="PF12804">
    <property type="entry name" value="NTP_transf_3"/>
    <property type="match status" value="1"/>
</dbReference>
<reference evidence="2 3" key="1">
    <citation type="submission" date="2024-02" db="EMBL/GenBank/DDBJ databases">
        <title>A Gaetbulibacter species isolated from tidal flats and genomic insights of their niches.</title>
        <authorList>
            <person name="Ye Y."/>
        </authorList>
    </citation>
    <scope>NUCLEOTIDE SEQUENCE [LARGE SCALE GENOMIC DNA]</scope>
    <source>
        <strain evidence="2 3">KEM-8</strain>
    </source>
</reference>
<dbReference type="CDD" id="cd04182">
    <property type="entry name" value="GT_2_like_f"/>
    <property type="match status" value="1"/>
</dbReference>
<dbReference type="InterPro" id="IPR029044">
    <property type="entry name" value="Nucleotide-diphossugar_trans"/>
</dbReference>
<evidence type="ECO:0000259" key="1">
    <source>
        <dbReference type="Pfam" id="PF12804"/>
    </source>
</evidence>
<dbReference type="EMBL" id="JBAWKC010000006">
    <property type="protein sequence ID" value="MFH6770108.1"/>
    <property type="molecule type" value="Genomic_DNA"/>
</dbReference>
<comment type="caution">
    <text evidence="2">The sequence shown here is derived from an EMBL/GenBank/DDBJ whole genome shotgun (WGS) entry which is preliminary data.</text>
</comment>
<proteinExistence type="predicted"/>
<dbReference type="PANTHER" id="PTHR43777:SF1">
    <property type="entry name" value="MOLYBDENUM COFACTOR CYTIDYLYLTRANSFERASE"/>
    <property type="match status" value="1"/>
</dbReference>
<evidence type="ECO:0000313" key="2">
    <source>
        <dbReference type="EMBL" id="MFH6770108.1"/>
    </source>
</evidence>
<sequence length="198" mass="22602">MSKLAVLILAAGNSSRMGVSKQLLKWKYTNLLQHTINTVNEVNSENIVVLGANYSKIRSQIEDKNTHILCNKNWQKGLGSTISFGINYINNSLPHIDNVLIMLADQPLINADFLNQMIETQKLYQNKIICTLYQNEKLGVPAIFNNSFFEELLQLNNDMGAKNILQKYSDRILSVDGENLISDIDTIEDYEILYREHH</sequence>
<dbReference type="SUPFAM" id="SSF53448">
    <property type="entry name" value="Nucleotide-diphospho-sugar transferases"/>
    <property type="match status" value="1"/>
</dbReference>
<accession>A0ABW7MUP7</accession>
<protein>
    <submittedName>
        <fullName evidence="2">Nucleotidyltransferase family protein</fullName>
    </submittedName>
</protein>
<organism evidence="2 3">
    <name type="scientific">Gaetbulibacter aquiaggeris</name>
    <dbReference type="NCBI Taxonomy" id="1735373"/>
    <lineage>
        <taxon>Bacteria</taxon>
        <taxon>Pseudomonadati</taxon>
        <taxon>Bacteroidota</taxon>
        <taxon>Flavobacteriia</taxon>
        <taxon>Flavobacteriales</taxon>
        <taxon>Flavobacteriaceae</taxon>
        <taxon>Gaetbulibacter</taxon>
    </lineage>
</organism>
<dbReference type="RefSeq" id="WP_395439329.1">
    <property type="nucleotide sequence ID" value="NZ_JBAWKC010000006.1"/>
</dbReference>
<dbReference type="Proteomes" id="UP001610104">
    <property type="component" value="Unassembled WGS sequence"/>
</dbReference>